<gene>
    <name evidence="1" type="ORF">SLS58_002079</name>
</gene>
<dbReference type="Proteomes" id="UP001521184">
    <property type="component" value="Unassembled WGS sequence"/>
</dbReference>
<sequence length="111" mass="12523">MSNAITTVIFYLKYYYEAIQKSIESKGDLVVQSRERGEVDALTEGKFGALHLLCKKALHIQHSSLRFTGIMMGTFEACEKCGTPARLEEVMGKLVSSIKSMNSTLMRRIRE</sequence>
<evidence type="ECO:0000313" key="1">
    <source>
        <dbReference type="EMBL" id="KAL1648326.1"/>
    </source>
</evidence>
<proteinExistence type="predicted"/>
<protein>
    <submittedName>
        <fullName evidence="1">Uncharacterized protein</fullName>
    </submittedName>
</protein>
<organism evidence="1 2">
    <name type="scientific">Diplodia intermedia</name>
    <dbReference type="NCBI Taxonomy" id="856260"/>
    <lineage>
        <taxon>Eukaryota</taxon>
        <taxon>Fungi</taxon>
        <taxon>Dikarya</taxon>
        <taxon>Ascomycota</taxon>
        <taxon>Pezizomycotina</taxon>
        <taxon>Dothideomycetes</taxon>
        <taxon>Dothideomycetes incertae sedis</taxon>
        <taxon>Botryosphaeriales</taxon>
        <taxon>Botryosphaeriaceae</taxon>
        <taxon>Diplodia</taxon>
    </lineage>
</organism>
<keyword evidence="2" id="KW-1185">Reference proteome</keyword>
<name>A0ABR3TZI1_9PEZI</name>
<reference evidence="1 2" key="1">
    <citation type="journal article" date="2023" name="Plant Dis.">
        <title>First Report of Diplodia intermedia Causing Canker and Dieback Diseases on Apple Trees in Canada.</title>
        <authorList>
            <person name="Ellouze W."/>
            <person name="Ilyukhin E."/>
            <person name="Sulman M."/>
            <person name="Ali S."/>
        </authorList>
    </citation>
    <scope>NUCLEOTIDE SEQUENCE [LARGE SCALE GENOMIC DNA]</scope>
    <source>
        <strain evidence="1 2">M45-28</strain>
    </source>
</reference>
<evidence type="ECO:0000313" key="2">
    <source>
        <dbReference type="Proteomes" id="UP001521184"/>
    </source>
</evidence>
<dbReference type="EMBL" id="JAKEKT020000009">
    <property type="protein sequence ID" value="KAL1648326.1"/>
    <property type="molecule type" value="Genomic_DNA"/>
</dbReference>
<comment type="caution">
    <text evidence="1">The sequence shown here is derived from an EMBL/GenBank/DDBJ whole genome shotgun (WGS) entry which is preliminary data.</text>
</comment>
<accession>A0ABR3TZI1</accession>